<evidence type="ECO:0000256" key="8">
    <source>
        <dbReference type="ARBA" id="ARBA00023239"/>
    </source>
</evidence>
<reference evidence="10" key="1">
    <citation type="submission" date="2019-06" db="EMBL/GenBank/DDBJ databases">
        <title>Complete genome sequence of Methylogaea oryzae strain JCM16910.</title>
        <authorList>
            <person name="Asakawa S."/>
        </authorList>
    </citation>
    <scope>NUCLEOTIDE SEQUENCE</scope>
    <source>
        <strain evidence="10">E10</strain>
    </source>
</reference>
<gene>
    <name evidence="10" type="primary">alsD</name>
    <name evidence="10" type="ORF">MoryE10_08290</name>
</gene>
<dbReference type="KEGG" id="moz:MoryE10_08290"/>
<dbReference type="InterPro" id="IPR005128">
    <property type="entry name" value="Acetolactate_a_deCO2ase"/>
</dbReference>
<comment type="similarity">
    <text evidence="3 9">Belongs to the alpha-acetolactate decarboxylase family.</text>
</comment>
<name>A0A8D4VLB4_9GAMM</name>
<dbReference type="AlphaFoldDB" id="A0A8D4VLB4"/>
<dbReference type="GO" id="GO:0047605">
    <property type="term" value="F:acetolactate decarboxylase activity"/>
    <property type="evidence" value="ECO:0007669"/>
    <property type="project" value="UniProtKB-UniRule"/>
</dbReference>
<dbReference type="Gene3D" id="3.30.1330.80">
    <property type="entry name" value="Hypothetical protein, similar to alpha- acetolactate decarboxylase, domain 2"/>
    <property type="match status" value="2"/>
</dbReference>
<dbReference type="PIRSF" id="PIRSF001332">
    <property type="entry name" value="Acetolac_decarb"/>
    <property type="match status" value="1"/>
</dbReference>
<evidence type="ECO:0000256" key="5">
    <source>
        <dbReference type="ARBA" id="ARBA00020164"/>
    </source>
</evidence>
<evidence type="ECO:0000256" key="1">
    <source>
        <dbReference type="ARBA" id="ARBA00001784"/>
    </source>
</evidence>
<proteinExistence type="inferred from homology"/>
<dbReference type="PANTHER" id="PTHR35524:SF1">
    <property type="entry name" value="ALPHA-ACETOLACTATE DECARBOXYLASE"/>
    <property type="match status" value="1"/>
</dbReference>
<accession>A0A8D4VLB4</accession>
<sequence length="234" mass="26691">MNNNKIYLCAPVNALVEGIYEEKIPFTEIKKHGDFGLGTFDNLDGEMIMLDGNIYQMTADGRVHQVDENALTPFACVTFYQPLTHDELEEEMDYPAFLQWLQNLLPSPNIFYAIRIEGLFNYVKVRSVPKQENYRPLVDVAEEQPVFEFSQIEGTLAGFFTPSYMSSLSVPGLHLHFLSADLQHGGHLMNCRPVKIRAGIQCVSTLEMALPMSLDYLTWDFRRNTAQDLDKAEK</sequence>
<dbReference type="Proteomes" id="UP000824988">
    <property type="component" value="Chromosome"/>
</dbReference>
<evidence type="ECO:0000256" key="2">
    <source>
        <dbReference type="ARBA" id="ARBA00005170"/>
    </source>
</evidence>
<dbReference type="SUPFAM" id="SSF117856">
    <property type="entry name" value="AF0104/ALDC/Ptd012-like"/>
    <property type="match status" value="1"/>
</dbReference>
<evidence type="ECO:0000256" key="6">
    <source>
        <dbReference type="ARBA" id="ARBA00022793"/>
    </source>
</evidence>
<keyword evidence="11" id="KW-1185">Reference proteome</keyword>
<evidence type="ECO:0000256" key="4">
    <source>
        <dbReference type="ARBA" id="ARBA00013204"/>
    </source>
</evidence>
<evidence type="ECO:0000313" key="10">
    <source>
        <dbReference type="EMBL" id="BBL70223.1"/>
    </source>
</evidence>
<dbReference type="GO" id="GO:0045151">
    <property type="term" value="P:acetoin biosynthetic process"/>
    <property type="evidence" value="ECO:0007669"/>
    <property type="project" value="UniProtKB-UniRule"/>
</dbReference>
<evidence type="ECO:0000256" key="7">
    <source>
        <dbReference type="ARBA" id="ARBA00023061"/>
    </source>
</evidence>
<comment type="catalytic activity">
    <reaction evidence="1 9">
        <text>(2S)-2-acetolactate + H(+) = (R)-acetoin + CO2</text>
        <dbReference type="Rhea" id="RHEA:21580"/>
        <dbReference type="ChEBI" id="CHEBI:15378"/>
        <dbReference type="ChEBI" id="CHEBI:15686"/>
        <dbReference type="ChEBI" id="CHEBI:16526"/>
        <dbReference type="ChEBI" id="CHEBI:58476"/>
        <dbReference type="EC" id="4.1.1.5"/>
    </reaction>
</comment>
<evidence type="ECO:0000256" key="9">
    <source>
        <dbReference type="PIRNR" id="PIRNR001332"/>
    </source>
</evidence>
<keyword evidence="7 9" id="KW-0005">Acetoin biosynthesis</keyword>
<dbReference type="UniPathway" id="UPA00626">
    <property type="reaction ID" value="UER00678"/>
</dbReference>
<dbReference type="PANTHER" id="PTHR35524">
    <property type="entry name" value="ALPHA-ACETOLACTATE DECARBOXYLASE"/>
    <property type="match status" value="1"/>
</dbReference>
<protein>
    <recommendedName>
        <fullName evidence="5 9">Alpha-acetolactate decarboxylase</fullName>
        <ecNumber evidence="4 9">4.1.1.5</ecNumber>
    </recommendedName>
</protein>
<dbReference type="CDD" id="cd17299">
    <property type="entry name" value="acetolactate_decarboxylase"/>
    <property type="match status" value="1"/>
</dbReference>
<dbReference type="Pfam" id="PF03306">
    <property type="entry name" value="AAL_decarboxy"/>
    <property type="match status" value="1"/>
</dbReference>
<organism evidence="10 11">
    <name type="scientific">Methylogaea oryzae</name>
    <dbReference type="NCBI Taxonomy" id="1295382"/>
    <lineage>
        <taxon>Bacteria</taxon>
        <taxon>Pseudomonadati</taxon>
        <taxon>Pseudomonadota</taxon>
        <taxon>Gammaproteobacteria</taxon>
        <taxon>Methylococcales</taxon>
        <taxon>Methylococcaceae</taxon>
        <taxon>Methylogaea</taxon>
    </lineage>
</organism>
<dbReference type="EMBL" id="AP019782">
    <property type="protein sequence ID" value="BBL70223.1"/>
    <property type="molecule type" value="Genomic_DNA"/>
</dbReference>
<comment type="pathway">
    <text evidence="2 9">Polyol metabolism; (R,R)-butane-2,3-diol biosynthesis; (R,R)-butane-2,3-diol from pyruvate: step 2/3.</text>
</comment>
<keyword evidence="6 9" id="KW-0210">Decarboxylase</keyword>
<evidence type="ECO:0000256" key="3">
    <source>
        <dbReference type="ARBA" id="ARBA00007106"/>
    </source>
</evidence>
<evidence type="ECO:0000313" key="11">
    <source>
        <dbReference type="Proteomes" id="UP000824988"/>
    </source>
</evidence>
<dbReference type="NCBIfam" id="TIGR01252">
    <property type="entry name" value="acetolac_decarb"/>
    <property type="match status" value="1"/>
</dbReference>
<dbReference type="RefSeq" id="WP_054774465.1">
    <property type="nucleotide sequence ID" value="NZ_AP019782.1"/>
</dbReference>
<dbReference type="EC" id="4.1.1.5" evidence="4 9"/>
<keyword evidence="8 9" id="KW-0456">Lyase</keyword>